<evidence type="ECO:0000256" key="1">
    <source>
        <dbReference type="ARBA" id="ARBA00011738"/>
    </source>
</evidence>
<dbReference type="PANTHER" id="PTHR43969">
    <property type="entry name" value="GLUTATHIONE S TRANSFERASE D10, ISOFORM A-RELATED"/>
    <property type="match status" value="1"/>
</dbReference>
<proteinExistence type="predicted"/>
<dbReference type="InterPro" id="IPR036249">
    <property type="entry name" value="Thioredoxin-like_sf"/>
</dbReference>
<dbReference type="Pfam" id="PF13417">
    <property type="entry name" value="GST_N_3"/>
    <property type="match status" value="1"/>
</dbReference>
<feature type="domain" description="GST C-terminal" evidence="3">
    <location>
        <begin position="88"/>
        <end position="221"/>
    </location>
</feature>
<dbReference type="InterPro" id="IPR004046">
    <property type="entry name" value="GST_C"/>
</dbReference>
<dbReference type="Pfam" id="PF00043">
    <property type="entry name" value="GST_C"/>
    <property type="match status" value="1"/>
</dbReference>
<dbReference type="SFLD" id="SFLDS00019">
    <property type="entry name" value="Glutathione_Transferase_(cytos"/>
    <property type="match status" value="1"/>
</dbReference>
<evidence type="ECO:0000313" key="5">
    <source>
        <dbReference type="Proteomes" id="UP000277424"/>
    </source>
</evidence>
<protein>
    <submittedName>
        <fullName evidence="4">Glutathione S-transferase</fullName>
    </submittedName>
</protein>
<evidence type="ECO:0000259" key="2">
    <source>
        <dbReference type="PROSITE" id="PS50404"/>
    </source>
</evidence>
<dbReference type="Proteomes" id="UP000277424">
    <property type="component" value="Unassembled WGS sequence"/>
</dbReference>
<keyword evidence="4" id="KW-0808">Transferase</keyword>
<dbReference type="PROSITE" id="PS50405">
    <property type="entry name" value="GST_CTER"/>
    <property type="match status" value="1"/>
</dbReference>
<dbReference type="AlphaFoldDB" id="A0A420WB21"/>
<dbReference type="InterPro" id="IPR036282">
    <property type="entry name" value="Glutathione-S-Trfase_C_sf"/>
</dbReference>
<dbReference type="PROSITE" id="PS50404">
    <property type="entry name" value="GST_NTER"/>
    <property type="match status" value="1"/>
</dbReference>
<dbReference type="CDD" id="cd00570">
    <property type="entry name" value="GST_N_family"/>
    <property type="match status" value="1"/>
</dbReference>
<dbReference type="GO" id="GO:0004364">
    <property type="term" value="F:glutathione transferase activity"/>
    <property type="evidence" value="ECO:0007669"/>
    <property type="project" value="TreeGrafter"/>
</dbReference>
<dbReference type="SFLD" id="SFLDG00358">
    <property type="entry name" value="Main_(cytGST)"/>
    <property type="match status" value="1"/>
</dbReference>
<organism evidence="4 5">
    <name type="scientific">Oceanibaculum indicum</name>
    <dbReference type="NCBI Taxonomy" id="526216"/>
    <lineage>
        <taxon>Bacteria</taxon>
        <taxon>Pseudomonadati</taxon>
        <taxon>Pseudomonadota</taxon>
        <taxon>Alphaproteobacteria</taxon>
        <taxon>Rhodospirillales</taxon>
        <taxon>Oceanibaculaceae</taxon>
        <taxon>Oceanibaculum</taxon>
    </lineage>
</organism>
<dbReference type="Gene3D" id="3.40.30.10">
    <property type="entry name" value="Glutaredoxin"/>
    <property type="match status" value="1"/>
</dbReference>
<evidence type="ECO:0000313" key="4">
    <source>
        <dbReference type="EMBL" id="RKQ68209.1"/>
    </source>
</evidence>
<dbReference type="InterPro" id="IPR004045">
    <property type="entry name" value="Glutathione_S-Trfase_N"/>
</dbReference>
<dbReference type="SUPFAM" id="SSF47616">
    <property type="entry name" value="GST C-terminal domain-like"/>
    <property type="match status" value="1"/>
</dbReference>
<gene>
    <name evidence="4" type="ORF">BCL74_2684</name>
</gene>
<dbReference type="InterPro" id="IPR040079">
    <property type="entry name" value="Glutathione_S-Trfase"/>
</dbReference>
<dbReference type="SUPFAM" id="SSF52833">
    <property type="entry name" value="Thioredoxin-like"/>
    <property type="match status" value="1"/>
</dbReference>
<sequence length="226" mass="25735">MRTLYHLWLSPFSRKVRLVLAEKDLAFEMSVEKIWERRPDFLALNPAGQVPVLIDDEGPDGPVTLCDSGAICEYLEEAYPKRGLIPGIPTDRAEVRRLVAWFDCKFYEEVTRNLVGEKILKRFLGLGEPSSEAIRAGLTNIHYHLDYIGYLCERRTWLAGDHLSLADLAAAAHLSCVDYLGNVPWEEHAEAKEWYARVKSRPAFRPLLADRIPGVSPPKHYADLDF</sequence>
<dbReference type="GO" id="GO:0006749">
    <property type="term" value="P:glutathione metabolic process"/>
    <property type="evidence" value="ECO:0007669"/>
    <property type="project" value="TreeGrafter"/>
</dbReference>
<evidence type="ECO:0000259" key="3">
    <source>
        <dbReference type="PROSITE" id="PS50405"/>
    </source>
</evidence>
<dbReference type="InterPro" id="IPR010987">
    <property type="entry name" value="Glutathione-S-Trfase_C-like"/>
</dbReference>
<dbReference type="PANTHER" id="PTHR43969:SF9">
    <property type="entry name" value="GLUTATHIONE S TRANSFERASE D10, ISOFORM A-RELATED"/>
    <property type="match status" value="1"/>
</dbReference>
<dbReference type="Gene3D" id="1.20.1050.10">
    <property type="match status" value="1"/>
</dbReference>
<dbReference type="OrthoDB" id="9794721at2"/>
<feature type="domain" description="GST N-terminal" evidence="2">
    <location>
        <begin position="1"/>
        <end position="83"/>
    </location>
</feature>
<comment type="subunit">
    <text evidence="1">Homodimer.</text>
</comment>
<accession>A0A420WB21</accession>
<name>A0A420WB21_9PROT</name>
<comment type="caution">
    <text evidence="4">The sequence shown here is derived from an EMBL/GenBank/DDBJ whole genome shotgun (WGS) entry which is preliminary data.</text>
</comment>
<dbReference type="RefSeq" id="WP_008945864.1">
    <property type="nucleotide sequence ID" value="NZ_RBIG01000003.1"/>
</dbReference>
<reference evidence="4 5" key="1">
    <citation type="submission" date="2018-10" db="EMBL/GenBank/DDBJ databases">
        <title>Comparative analysis of microorganisms from saline springs in Andes Mountain Range, Colombia.</title>
        <authorList>
            <person name="Rubin E."/>
        </authorList>
    </citation>
    <scope>NUCLEOTIDE SEQUENCE [LARGE SCALE GENOMIC DNA]</scope>
    <source>
        <strain evidence="4 5">USBA 36</strain>
    </source>
</reference>
<dbReference type="EMBL" id="RBIG01000003">
    <property type="protein sequence ID" value="RKQ68209.1"/>
    <property type="molecule type" value="Genomic_DNA"/>
</dbReference>